<sequence length="167" mass="19583">MRYFKLLALTVLFIGVTAFKTLHKYYISVTQVEYVDKKQSVQIITRIFIDDLENVLRERYDADITLGEGNSQLSDMYIEKYLNNKLNIKINDKDYQLIFIGKEIDIDIVKCYLEIENVKSIDNFEVSNKVLFDLFSDQQNIVKLNINSQKRSFVLTSQNTKAVLNFN</sequence>
<dbReference type="AlphaFoldDB" id="A0A923H8F8"/>
<dbReference type="EMBL" id="JACNMF010000001">
    <property type="protein sequence ID" value="MBC3757324.1"/>
    <property type="molecule type" value="Genomic_DNA"/>
</dbReference>
<name>A0A923H8F8_9FLAO</name>
<reference evidence="1" key="1">
    <citation type="submission" date="2020-08" db="EMBL/GenBank/DDBJ databases">
        <title>Hyunsoonleella sp. strain SJ7 genome sequencing and assembly.</title>
        <authorList>
            <person name="Kim I."/>
        </authorList>
    </citation>
    <scope>NUCLEOTIDE SEQUENCE</scope>
    <source>
        <strain evidence="1">SJ7</strain>
    </source>
</reference>
<keyword evidence="2" id="KW-1185">Reference proteome</keyword>
<dbReference type="InterPro" id="IPR046525">
    <property type="entry name" value="DUF6702"/>
</dbReference>
<protein>
    <submittedName>
        <fullName evidence="1">Peptidase E</fullName>
    </submittedName>
</protein>
<evidence type="ECO:0000313" key="1">
    <source>
        <dbReference type="EMBL" id="MBC3757324.1"/>
    </source>
</evidence>
<evidence type="ECO:0000313" key="2">
    <source>
        <dbReference type="Proteomes" id="UP000656244"/>
    </source>
</evidence>
<accession>A0A923H8F8</accession>
<proteinExistence type="predicted"/>
<dbReference type="RefSeq" id="WP_186558447.1">
    <property type="nucleotide sequence ID" value="NZ_JACNMF010000001.1"/>
</dbReference>
<gene>
    <name evidence="1" type="ORF">H7U19_02835</name>
</gene>
<dbReference type="Pfam" id="PF20420">
    <property type="entry name" value="DUF6702"/>
    <property type="match status" value="1"/>
</dbReference>
<organism evidence="1 2">
    <name type="scientific">Hyunsoonleella aquatilis</name>
    <dbReference type="NCBI Taxonomy" id="2762758"/>
    <lineage>
        <taxon>Bacteria</taxon>
        <taxon>Pseudomonadati</taxon>
        <taxon>Bacteroidota</taxon>
        <taxon>Flavobacteriia</taxon>
        <taxon>Flavobacteriales</taxon>
        <taxon>Flavobacteriaceae</taxon>
    </lineage>
</organism>
<comment type="caution">
    <text evidence="1">The sequence shown here is derived from an EMBL/GenBank/DDBJ whole genome shotgun (WGS) entry which is preliminary data.</text>
</comment>
<dbReference type="Proteomes" id="UP000656244">
    <property type="component" value="Unassembled WGS sequence"/>
</dbReference>